<dbReference type="EMBL" id="UINC01146739">
    <property type="protein sequence ID" value="SVD37646.1"/>
    <property type="molecule type" value="Genomic_DNA"/>
</dbReference>
<dbReference type="AlphaFoldDB" id="A0A382UTR6"/>
<name>A0A382UTR6_9ZZZZ</name>
<evidence type="ECO:0008006" key="2">
    <source>
        <dbReference type="Google" id="ProtNLM"/>
    </source>
</evidence>
<feature type="non-terminal residue" evidence="1">
    <location>
        <position position="105"/>
    </location>
</feature>
<evidence type="ECO:0000313" key="1">
    <source>
        <dbReference type="EMBL" id="SVD37646.1"/>
    </source>
</evidence>
<gene>
    <name evidence="1" type="ORF">METZ01_LOCUS390500</name>
</gene>
<protein>
    <recommendedName>
        <fullName evidence="2">Gp5/Type VI secretion system Vgr protein OB-fold domain-containing protein</fullName>
    </recommendedName>
</protein>
<organism evidence="1">
    <name type="scientific">marine metagenome</name>
    <dbReference type="NCBI Taxonomy" id="408172"/>
    <lineage>
        <taxon>unclassified sequences</taxon>
        <taxon>metagenomes</taxon>
        <taxon>ecological metagenomes</taxon>
    </lineage>
</organism>
<accession>A0A382UTR6</accession>
<sequence>MIHRAKVQYSNSATGEIQAIIPSVTSQTGTVPVTMWGREIHAANSKWLVPDVGDTIVVCREDEDYTNVFWINTTVPPDPPYTFVDTPGVDGDKTAHFGTMLQVET</sequence>
<proteinExistence type="predicted"/>
<reference evidence="1" key="1">
    <citation type="submission" date="2018-05" db="EMBL/GenBank/DDBJ databases">
        <authorList>
            <person name="Lanie J.A."/>
            <person name="Ng W.-L."/>
            <person name="Kazmierczak K.M."/>
            <person name="Andrzejewski T.M."/>
            <person name="Davidsen T.M."/>
            <person name="Wayne K.J."/>
            <person name="Tettelin H."/>
            <person name="Glass J.I."/>
            <person name="Rusch D."/>
            <person name="Podicherti R."/>
            <person name="Tsui H.-C.T."/>
            <person name="Winkler M.E."/>
        </authorList>
    </citation>
    <scope>NUCLEOTIDE SEQUENCE</scope>
</reference>